<keyword evidence="1" id="KW-0175">Coiled coil</keyword>
<name>B3PJ14_CELJU</name>
<feature type="region of interest" description="Disordered" evidence="2">
    <location>
        <begin position="122"/>
        <end position="150"/>
    </location>
</feature>
<feature type="compositionally biased region" description="Low complexity" evidence="2">
    <location>
        <begin position="137"/>
        <end position="150"/>
    </location>
</feature>
<dbReference type="STRING" id="498211.CJA_0525"/>
<reference evidence="4 5" key="1">
    <citation type="journal article" date="2008" name="J. Bacteriol.">
        <title>Insights into plant cell wall degradation from the genome sequence of the soil bacterium Cellvibrio japonicus.</title>
        <authorList>
            <person name="Deboy R.T."/>
            <person name="Mongodin E.F."/>
            <person name="Fouts D.E."/>
            <person name="Tailford L.E."/>
            <person name="Khouri H."/>
            <person name="Emerson J.B."/>
            <person name="Mohamoud Y."/>
            <person name="Watkins K."/>
            <person name="Henrissat B."/>
            <person name="Gilbert H.J."/>
            <person name="Nelson K.E."/>
        </authorList>
    </citation>
    <scope>NUCLEOTIDE SEQUENCE [LARGE SCALE GENOMIC DNA]</scope>
    <source>
        <strain evidence="4 5">Ueda107</strain>
    </source>
</reference>
<dbReference type="GO" id="GO:0005886">
    <property type="term" value="C:plasma membrane"/>
    <property type="evidence" value="ECO:0007669"/>
    <property type="project" value="TreeGrafter"/>
</dbReference>
<dbReference type="AlphaFoldDB" id="B3PJ14"/>
<accession>B3PJ14</accession>
<dbReference type="OrthoDB" id="9766390at2"/>
<feature type="domain" description="AsmA" evidence="3">
    <location>
        <begin position="1"/>
        <end position="530"/>
    </location>
</feature>
<proteinExistence type="predicted"/>
<gene>
    <name evidence="4" type="ordered locus">CJA_0525</name>
</gene>
<dbReference type="InterPro" id="IPR007844">
    <property type="entry name" value="AsmA"/>
</dbReference>
<evidence type="ECO:0000256" key="1">
    <source>
        <dbReference type="SAM" id="Coils"/>
    </source>
</evidence>
<protein>
    <submittedName>
        <fullName evidence="4">AsmA family superfamily</fullName>
    </submittedName>
</protein>
<dbReference type="GO" id="GO:0090313">
    <property type="term" value="P:regulation of protein targeting to membrane"/>
    <property type="evidence" value="ECO:0007669"/>
    <property type="project" value="TreeGrafter"/>
</dbReference>
<evidence type="ECO:0000313" key="5">
    <source>
        <dbReference type="Proteomes" id="UP000001036"/>
    </source>
</evidence>
<keyword evidence="5" id="KW-1185">Reference proteome</keyword>
<evidence type="ECO:0000259" key="3">
    <source>
        <dbReference type="Pfam" id="PF05170"/>
    </source>
</evidence>
<dbReference type="PANTHER" id="PTHR30441">
    <property type="entry name" value="DUF748 DOMAIN-CONTAINING PROTEIN"/>
    <property type="match status" value="1"/>
</dbReference>
<dbReference type="Pfam" id="PF05170">
    <property type="entry name" value="AsmA"/>
    <property type="match status" value="1"/>
</dbReference>
<dbReference type="PANTHER" id="PTHR30441:SF4">
    <property type="entry name" value="PROTEIN ASMA"/>
    <property type="match status" value="1"/>
</dbReference>
<evidence type="ECO:0000256" key="2">
    <source>
        <dbReference type="SAM" id="MobiDB-lite"/>
    </source>
</evidence>
<feature type="coiled-coil region" evidence="1">
    <location>
        <begin position="654"/>
        <end position="681"/>
    </location>
</feature>
<dbReference type="EMBL" id="CP000934">
    <property type="protein sequence ID" value="ACE85166.1"/>
    <property type="molecule type" value="Genomic_DNA"/>
</dbReference>
<evidence type="ECO:0000313" key="4">
    <source>
        <dbReference type="EMBL" id="ACE85166.1"/>
    </source>
</evidence>
<dbReference type="HOGENOM" id="CLU_012870_0_0_6"/>
<dbReference type="eggNOG" id="COG2982">
    <property type="taxonomic scope" value="Bacteria"/>
</dbReference>
<dbReference type="RefSeq" id="WP_012486205.1">
    <property type="nucleotide sequence ID" value="NC_010995.1"/>
</dbReference>
<dbReference type="Proteomes" id="UP000001036">
    <property type="component" value="Chromosome"/>
</dbReference>
<dbReference type="KEGG" id="cja:CJA_0525"/>
<dbReference type="InterPro" id="IPR052894">
    <property type="entry name" value="AsmA-related"/>
</dbReference>
<sequence length="718" mass="77643">MKLALKILGALIALLILAVVLLVTLVSPNQFKPHIEAAAKEQGIALHMGDLGWAFWPSIGVSLADITVAAVETPEKPIAELKNASLMLALMPLFRGEFQVDHVAVDGAQIHLAVDKQGKGNWEALSQSSTPESSEKAQVQSQTQSQASEAKPLNLEVEKISLTNSALDYHDEKTGQIINLRDLNIVLTGVNTQGNPFDAQLSWLLELVQANTDKLQVKGELNNRVTLDKEFNNLQLDDGQLRLTLTQKSSADIALDYQLAVKDLQKDMSYQGKLQLLSLNARQVLAALGTRLDTANSDALKHVALGTAIKGDTKQVALDDLQLTLDKTRFTGNLAVTDLATSALKLKLTGDSINVDDYLPPPSETPAAAQQAAATEDTPLPLEALRGLNLDAEFALASMRFNKMALSNIDLSVNAKNGVIRQKLSANAYQGDIQFNSNTDARTDKAIMNFDGGVQGFELAPLIKDLEIDENLGLSGAIQAKAQGNTQGASVNQLMAAMNSTANFSGAQVRLSPLNIEQKFCELVNLVTQNTTEVNWDAFTEMRQLNGNIVWRDQVINLESFNAGVSQLLLTSNGKINLATDKYEFKLPIKLAEASEAASLKGCSLTTTNYWVDRGLSLLRCKGSFGAINPLKDCGFDKSALGDLTKDFAEYKLREKHGDKIDAAEQKLKDKKQELLDKANEKLGGEGTVNKPADLLNNLLKKKLGTQSSSAESSVAAE</sequence>
<organism evidence="4 5">
    <name type="scientific">Cellvibrio japonicus (strain Ueda107)</name>
    <name type="common">Pseudomonas fluorescens subsp. cellulosa</name>
    <dbReference type="NCBI Taxonomy" id="498211"/>
    <lineage>
        <taxon>Bacteria</taxon>
        <taxon>Pseudomonadati</taxon>
        <taxon>Pseudomonadota</taxon>
        <taxon>Gammaproteobacteria</taxon>
        <taxon>Cellvibrionales</taxon>
        <taxon>Cellvibrionaceae</taxon>
        <taxon>Cellvibrio</taxon>
    </lineage>
</organism>